<feature type="region of interest" description="Disordered" evidence="1">
    <location>
        <begin position="44"/>
        <end position="156"/>
    </location>
</feature>
<evidence type="ECO:0000313" key="2">
    <source>
        <dbReference type="EMBL" id="MBD8025440.1"/>
    </source>
</evidence>
<dbReference type="Proteomes" id="UP000640930">
    <property type="component" value="Unassembled WGS sequence"/>
</dbReference>
<evidence type="ECO:0000313" key="3">
    <source>
        <dbReference type="Proteomes" id="UP000640930"/>
    </source>
</evidence>
<feature type="compositionally biased region" description="Low complexity" evidence="1">
    <location>
        <begin position="66"/>
        <end position="78"/>
    </location>
</feature>
<feature type="compositionally biased region" description="Acidic residues" evidence="1">
    <location>
        <begin position="55"/>
        <end position="64"/>
    </location>
</feature>
<accession>A0ABR8X801</accession>
<protein>
    <submittedName>
        <fullName evidence="2">Uncharacterized protein</fullName>
    </submittedName>
</protein>
<sequence>MWKKPVFAFILGTALLVGCNNNGEDAADEVGEDINRGVNEVQEGVNEGVDNVQEGADDVLENDSYDNGNDVNNGTNDAVGEDSYNDANRGPEGEDFNAENGTDNTEDQDGVQNSNGAGQNGVSGEVNNNDERILEGNQEDIIEDEKDLKDRDNQDE</sequence>
<gene>
    <name evidence="2" type="ORF">H9636_02100</name>
</gene>
<evidence type="ECO:0000256" key="1">
    <source>
        <dbReference type="SAM" id="MobiDB-lite"/>
    </source>
</evidence>
<dbReference type="EMBL" id="JACSQA010000002">
    <property type="protein sequence ID" value="MBD8025440.1"/>
    <property type="molecule type" value="Genomic_DNA"/>
</dbReference>
<dbReference type="PROSITE" id="PS51257">
    <property type="entry name" value="PROKAR_LIPOPROTEIN"/>
    <property type="match status" value="1"/>
</dbReference>
<proteinExistence type="predicted"/>
<feature type="compositionally biased region" description="Polar residues" evidence="1">
    <location>
        <begin position="110"/>
        <end position="127"/>
    </location>
</feature>
<feature type="compositionally biased region" description="Basic and acidic residues" evidence="1">
    <location>
        <begin position="146"/>
        <end position="156"/>
    </location>
</feature>
<keyword evidence="3" id="KW-1185">Reference proteome</keyword>
<name>A0ABR8X801_9BACL</name>
<dbReference type="RefSeq" id="WP_191706002.1">
    <property type="nucleotide sequence ID" value="NZ_JACSQA010000002.1"/>
</dbReference>
<organism evidence="2 3">
    <name type="scientific">Ureibacillus galli</name>
    <dbReference type="NCBI Taxonomy" id="2762222"/>
    <lineage>
        <taxon>Bacteria</taxon>
        <taxon>Bacillati</taxon>
        <taxon>Bacillota</taxon>
        <taxon>Bacilli</taxon>
        <taxon>Bacillales</taxon>
        <taxon>Caryophanaceae</taxon>
        <taxon>Ureibacillus</taxon>
    </lineage>
</organism>
<reference evidence="2 3" key="1">
    <citation type="submission" date="2020-08" db="EMBL/GenBank/DDBJ databases">
        <title>A Genomic Blueprint of the Chicken Gut Microbiome.</title>
        <authorList>
            <person name="Gilroy R."/>
            <person name="Ravi A."/>
            <person name="Getino M."/>
            <person name="Pursley I."/>
            <person name="Horton D.L."/>
            <person name="Alikhan N.-F."/>
            <person name="Baker D."/>
            <person name="Gharbi K."/>
            <person name="Hall N."/>
            <person name="Watson M."/>
            <person name="Adriaenssens E.M."/>
            <person name="Foster-Nyarko E."/>
            <person name="Jarju S."/>
            <person name="Secka A."/>
            <person name="Antonio M."/>
            <person name="Oren A."/>
            <person name="Chaudhuri R."/>
            <person name="La Ragione R.M."/>
            <person name="Hildebrand F."/>
            <person name="Pallen M.J."/>
        </authorList>
    </citation>
    <scope>NUCLEOTIDE SEQUENCE [LARGE SCALE GENOMIC DNA]</scope>
    <source>
        <strain evidence="2 3">Re31</strain>
    </source>
</reference>
<comment type="caution">
    <text evidence="2">The sequence shown here is derived from an EMBL/GenBank/DDBJ whole genome shotgun (WGS) entry which is preliminary data.</text>
</comment>